<keyword evidence="5" id="KW-0963">Cytoplasm</keyword>
<evidence type="ECO:0000313" key="19">
    <source>
        <dbReference type="RefSeq" id="XP_022315566.1"/>
    </source>
</evidence>
<feature type="region of interest" description="Disordered" evidence="16">
    <location>
        <begin position="370"/>
        <end position="556"/>
    </location>
</feature>
<feature type="region of interest" description="Disordered" evidence="16">
    <location>
        <begin position="625"/>
        <end position="644"/>
    </location>
</feature>
<dbReference type="InterPro" id="IPR008271">
    <property type="entry name" value="Ser/Thr_kinase_AS"/>
</dbReference>
<proteinExistence type="inferred from homology"/>
<evidence type="ECO:0000256" key="16">
    <source>
        <dbReference type="SAM" id="MobiDB-lite"/>
    </source>
</evidence>
<dbReference type="Pfam" id="PF00069">
    <property type="entry name" value="Pkinase"/>
    <property type="match status" value="1"/>
</dbReference>
<evidence type="ECO:0000256" key="15">
    <source>
        <dbReference type="PROSITE-ProRule" id="PRU10141"/>
    </source>
</evidence>
<dbReference type="PROSITE" id="PS00108">
    <property type="entry name" value="PROTEIN_KINASE_ST"/>
    <property type="match status" value="1"/>
</dbReference>
<reference evidence="19" key="1">
    <citation type="submission" date="2025-08" db="UniProtKB">
        <authorList>
            <consortium name="RefSeq"/>
        </authorList>
    </citation>
    <scope>IDENTIFICATION</scope>
    <source>
        <tissue evidence="19">Whole sample</tissue>
    </source>
</reference>
<keyword evidence="10 15" id="KW-0067">ATP-binding</keyword>
<evidence type="ECO:0000256" key="10">
    <source>
        <dbReference type="ARBA" id="ARBA00022840"/>
    </source>
</evidence>
<dbReference type="InterPro" id="IPR017441">
    <property type="entry name" value="Protein_kinase_ATP_BS"/>
</dbReference>
<sequence>MINEIVRGQKILGLITLFYNFPKILGVESPLIIEQVYLHVVRLGGHLLVEISNNKTLQVRGASLLRAMEKYENLGLVGEGSYGMVLKCRHKETGQLVAIKKFLESEDDKMVKKIALREVRMLKQLRHDHLVNLIEVFRRKKRLYLVFEFVDHTVLDELEKCPNGLDENTVRRILWQVLKGTEFCHLHNIIHRDIKPENILVSKSGIVKLCDFGFARTLAQPGETYTDYVATRWYRAPELLVGDTKYGRAVDIWAIGCLVAEMLTGEPLFPGDSDIDQLYHIVKCFGNLTPRHKEVFLRNPLFVGMRLPEVREISPLEKKFTRISSQSLDLMKQCLRLDPDERPTCSQLIKHDFFSKDNFTARFQNDLKQRIERENQGNPLKTGDKDDDESKSNKKKKKGDNNKEKDSKATDDKKKKVQDNEKTVKKASNTVNGTSNVSLPGPSNQGKNKSDSSVNEVRVDIKDKKSDKNDRKMEDKSDKKSGDNKRKSEEISDKKDNKKSEERKSDDKVEEKRSEDKHSESRDSEKENHKESSPAVSSIPPINSSGHTVHVSTPPSMPAISRQPLVVRAQYLSLASPTLGFNTANNISLSNIMSSSMSGPAPLRDSWSQAWVSDKMVKKPPPNLKKNHITGSHHSSTLSPQPLQSERSFLHDKVQEKMKAKSPDKREKEFVTLPEVKGAEAHPSKPKMKQNHALQRSSVATIPHITNIDPFSGAMNDTQSSDGKDGNFPNV</sequence>
<evidence type="ECO:0000256" key="13">
    <source>
        <dbReference type="ARBA" id="ARBA00047811"/>
    </source>
</evidence>
<feature type="compositionally biased region" description="Polar residues" evidence="16">
    <location>
        <begin position="426"/>
        <end position="455"/>
    </location>
</feature>
<feature type="domain" description="Protein kinase" evidence="17">
    <location>
        <begin position="71"/>
        <end position="354"/>
    </location>
</feature>
<dbReference type="GO" id="GO:0005737">
    <property type="term" value="C:cytoplasm"/>
    <property type="evidence" value="ECO:0007669"/>
    <property type="project" value="UniProtKB-SubCell"/>
</dbReference>
<keyword evidence="6" id="KW-0723">Serine/threonine-protein kinase</keyword>
<evidence type="ECO:0000256" key="2">
    <source>
        <dbReference type="ARBA" id="ARBA00004496"/>
    </source>
</evidence>
<dbReference type="KEGG" id="cvn:111119574"/>
<dbReference type="GeneID" id="111119574"/>
<feature type="compositionally biased region" description="Basic and acidic residues" evidence="16">
    <location>
        <begin position="399"/>
        <end position="424"/>
    </location>
</feature>
<name>A0A8B8CMG6_CRAVI</name>
<feature type="compositionally biased region" description="Basic and acidic residues" evidence="16">
    <location>
        <begin position="382"/>
        <end position="392"/>
    </location>
</feature>
<dbReference type="EC" id="2.7.11.22" evidence="4"/>
<evidence type="ECO:0000256" key="6">
    <source>
        <dbReference type="ARBA" id="ARBA00022527"/>
    </source>
</evidence>
<evidence type="ECO:0000256" key="7">
    <source>
        <dbReference type="ARBA" id="ARBA00022679"/>
    </source>
</evidence>
<evidence type="ECO:0000313" key="18">
    <source>
        <dbReference type="Proteomes" id="UP000694844"/>
    </source>
</evidence>
<dbReference type="InterPro" id="IPR011009">
    <property type="entry name" value="Kinase-like_dom_sf"/>
</dbReference>
<comment type="catalytic activity">
    <reaction evidence="14">
        <text>L-seryl-[protein] + ATP = O-phospho-L-seryl-[protein] + ADP + H(+)</text>
        <dbReference type="Rhea" id="RHEA:17989"/>
        <dbReference type="Rhea" id="RHEA-COMP:9863"/>
        <dbReference type="Rhea" id="RHEA-COMP:11604"/>
        <dbReference type="ChEBI" id="CHEBI:15378"/>
        <dbReference type="ChEBI" id="CHEBI:29999"/>
        <dbReference type="ChEBI" id="CHEBI:30616"/>
        <dbReference type="ChEBI" id="CHEBI:83421"/>
        <dbReference type="ChEBI" id="CHEBI:456216"/>
        <dbReference type="EC" id="2.7.11.22"/>
    </reaction>
</comment>
<organism evidence="18 19">
    <name type="scientific">Crassostrea virginica</name>
    <name type="common">Eastern oyster</name>
    <dbReference type="NCBI Taxonomy" id="6565"/>
    <lineage>
        <taxon>Eukaryota</taxon>
        <taxon>Metazoa</taxon>
        <taxon>Spiralia</taxon>
        <taxon>Lophotrochozoa</taxon>
        <taxon>Mollusca</taxon>
        <taxon>Bivalvia</taxon>
        <taxon>Autobranchia</taxon>
        <taxon>Pteriomorphia</taxon>
        <taxon>Ostreida</taxon>
        <taxon>Ostreoidea</taxon>
        <taxon>Ostreidae</taxon>
        <taxon>Crassostrea</taxon>
    </lineage>
</organism>
<evidence type="ECO:0000256" key="9">
    <source>
        <dbReference type="ARBA" id="ARBA00022777"/>
    </source>
</evidence>
<dbReference type="PANTHER" id="PTHR24056:SF400">
    <property type="entry name" value="KINASE, PUTATIVE-RELATED"/>
    <property type="match status" value="1"/>
</dbReference>
<keyword evidence="9" id="KW-0418">Kinase</keyword>
<dbReference type="FunFam" id="1.10.510.10:FF:000261">
    <property type="entry name" value="cyclin-dependent kinase-like 2 isoform X2"/>
    <property type="match status" value="1"/>
</dbReference>
<evidence type="ECO:0000259" key="17">
    <source>
        <dbReference type="PROSITE" id="PS50011"/>
    </source>
</evidence>
<feature type="region of interest" description="Disordered" evidence="16">
    <location>
        <begin position="675"/>
        <end position="731"/>
    </location>
</feature>
<dbReference type="Gene3D" id="1.10.510.10">
    <property type="entry name" value="Transferase(Phosphotransferase) domain 1"/>
    <property type="match status" value="1"/>
</dbReference>
<dbReference type="Gene3D" id="3.30.200.20">
    <property type="entry name" value="Phosphorylase Kinase, domain 1"/>
    <property type="match status" value="1"/>
</dbReference>
<dbReference type="SUPFAM" id="SSF56112">
    <property type="entry name" value="Protein kinase-like (PK-like)"/>
    <property type="match status" value="1"/>
</dbReference>
<dbReference type="CDD" id="cd07846">
    <property type="entry name" value="STKc_CDKL2_3"/>
    <property type="match status" value="1"/>
</dbReference>
<dbReference type="PROSITE" id="PS00107">
    <property type="entry name" value="PROTEIN_KINASE_ATP"/>
    <property type="match status" value="1"/>
</dbReference>
<dbReference type="AlphaFoldDB" id="A0A8B8CMG6"/>
<evidence type="ECO:0000256" key="11">
    <source>
        <dbReference type="ARBA" id="ARBA00023242"/>
    </source>
</evidence>
<keyword evidence="8 15" id="KW-0547">Nucleotide-binding</keyword>
<evidence type="ECO:0000256" key="4">
    <source>
        <dbReference type="ARBA" id="ARBA00012425"/>
    </source>
</evidence>
<dbReference type="InterPro" id="IPR050108">
    <property type="entry name" value="CDK"/>
</dbReference>
<dbReference type="SMART" id="SM00220">
    <property type="entry name" value="S_TKc"/>
    <property type="match status" value="1"/>
</dbReference>
<gene>
    <name evidence="19" type="primary">LOC111119574</name>
</gene>
<evidence type="ECO:0000256" key="1">
    <source>
        <dbReference type="ARBA" id="ARBA00004123"/>
    </source>
</evidence>
<comment type="similarity">
    <text evidence="3">Belongs to the protein kinase superfamily. CMGC Ser/Thr protein kinase family. CDC2/CDKX subfamily.</text>
</comment>
<dbReference type="FunFam" id="3.30.200.20:FF:000049">
    <property type="entry name" value="cyclin-dependent kinase-like 1 isoform X1"/>
    <property type="match status" value="1"/>
</dbReference>
<comment type="catalytic activity">
    <reaction evidence="13">
        <text>L-threonyl-[protein] + ATP = O-phospho-L-threonyl-[protein] + ADP + H(+)</text>
        <dbReference type="Rhea" id="RHEA:46608"/>
        <dbReference type="Rhea" id="RHEA-COMP:11060"/>
        <dbReference type="Rhea" id="RHEA-COMP:11605"/>
        <dbReference type="ChEBI" id="CHEBI:15378"/>
        <dbReference type="ChEBI" id="CHEBI:30013"/>
        <dbReference type="ChEBI" id="CHEBI:30616"/>
        <dbReference type="ChEBI" id="CHEBI:61977"/>
        <dbReference type="ChEBI" id="CHEBI:456216"/>
        <dbReference type="EC" id="2.7.11.22"/>
    </reaction>
</comment>
<dbReference type="PROSITE" id="PS50011">
    <property type="entry name" value="PROTEIN_KINASE_DOM"/>
    <property type="match status" value="1"/>
</dbReference>
<evidence type="ECO:0000256" key="5">
    <source>
        <dbReference type="ARBA" id="ARBA00022490"/>
    </source>
</evidence>
<dbReference type="GO" id="GO:0005634">
    <property type="term" value="C:nucleus"/>
    <property type="evidence" value="ECO:0007669"/>
    <property type="project" value="UniProtKB-SubCell"/>
</dbReference>
<feature type="binding site" evidence="15">
    <location>
        <position position="101"/>
    </location>
    <ligand>
        <name>ATP</name>
        <dbReference type="ChEBI" id="CHEBI:30616"/>
    </ligand>
</feature>
<feature type="compositionally biased region" description="Basic and acidic residues" evidence="16">
    <location>
        <begin position="457"/>
        <end position="532"/>
    </location>
</feature>
<keyword evidence="7" id="KW-0808">Transferase</keyword>
<dbReference type="RefSeq" id="XP_022315566.1">
    <property type="nucleotide sequence ID" value="XM_022459858.1"/>
</dbReference>
<evidence type="ECO:0000256" key="3">
    <source>
        <dbReference type="ARBA" id="ARBA00006485"/>
    </source>
</evidence>
<feature type="compositionally biased region" description="Polar residues" evidence="16">
    <location>
        <begin position="534"/>
        <end position="554"/>
    </location>
</feature>
<keyword evidence="11" id="KW-0539">Nucleus</keyword>
<dbReference type="OrthoDB" id="548217at2759"/>
<evidence type="ECO:0000256" key="8">
    <source>
        <dbReference type="ARBA" id="ARBA00022741"/>
    </source>
</evidence>
<dbReference type="InterPro" id="IPR000719">
    <property type="entry name" value="Prot_kinase_dom"/>
</dbReference>
<comment type="subcellular location">
    <subcellularLocation>
        <location evidence="2">Cytoplasm</location>
    </subcellularLocation>
    <subcellularLocation>
        <location evidence="1">Nucleus</location>
    </subcellularLocation>
</comment>
<dbReference type="GO" id="GO:0004693">
    <property type="term" value="F:cyclin-dependent protein serine/threonine kinase activity"/>
    <property type="evidence" value="ECO:0007669"/>
    <property type="project" value="UniProtKB-EC"/>
</dbReference>
<feature type="compositionally biased region" description="Polar residues" evidence="16">
    <location>
        <begin position="629"/>
        <end position="644"/>
    </location>
</feature>
<dbReference type="PANTHER" id="PTHR24056">
    <property type="entry name" value="CELL DIVISION PROTEIN KINASE"/>
    <property type="match status" value="1"/>
</dbReference>
<keyword evidence="18" id="KW-1185">Reference proteome</keyword>
<accession>A0A8B8CMG6</accession>
<dbReference type="GO" id="GO:0005524">
    <property type="term" value="F:ATP binding"/>
    <property type="evidence" value="ECO:0007669"/>
    <property type="project" value="UniProtKB-UniRule"/>
</dbReference>
<protein>
    <recommendedName>
        <fullName evidence="12">Cyclin-dependent kinase-like 2</fullName>
        <ecNumber evidence="4">2.7.11.22</ecNumber>
    </recommendedName>
</protein>
<evidence type="ECO:0000256" key="12">
    <source>
        <dbReference type="ARBA" id="ARBA00039642"/>
    </source>
</evidence>
<dbReference type="Proteomes" id="UP000694844">
    <property type="component" value="Chromosome 2"/>
</dbReference>
<evidence type="ECO:0000256" key="14">
    <source>
        <dbReference type="ARBA" id="ARBA00048367"/>
    </source>
</evidence>